<name>A0A067GR32_CITSI</name>
<accession>A0A067GR32</accession>
<dbReference type="GO" id="GO:0006353">
    <property type="term" value="P:DNA-templated transcription termination"/>
    <property type="evidence" value="ECO:0007669"/>
    <property type="project" value="InterPro"/>
</dbReference>
<evidence type="ECO:0000256" key="1">
    <source>
        <dbReference type="SAM" id="MobiDB-lite"/>
    </source>
</evidence>
<evidence type="ECO:0000313" key="4">
    <source>
        <dbReference type="Proteomes" id="UP000027120"/>
    </source>
</evidence>
<organism evidence="3 4">
    <name type="scientific">Citrus sinensis</name>
    <name type="common">Sweet orange</name>
    <name type="synonym">Citrus aurantium var. sinensis</name>
    <dbReference type="NCBI Taxonomy" id="2711"/>
    <lineage>
        <taxon>Eukaryota</taxon>
        <taxon>Viridiplantae</taxon>
        <taxon>Streptophyta</taxon>
        <taxon>Embryophyta</taxon>
        <taxon>Tracheophyta</taxon>
        <taxon>Spermatophyta</taxon>
        <taxon>Magnoliopsida</taxon>
        <taxon>eudicotyledons</taxon>
        <taxon>Gunneridae</taxon>
        <taxon>Pentapetalae</taxon>
        <taxon>rosids</taxon>
        <taxon>malvids</taxon>
        <taxon>Sapindales</taxon>
        <taxon>Rutaceae</taxon>
        <taxon>Aurantioideae</taxon>
        <taxon>Citrus</taxon>
    </lineage>
</organism>
<dbReference type="SUPFAM" id="SSF68912">
    <property type="entry name" value="Rho N-terminal domain-like"/>
    <property type="match status" value="1"/>
</dbReference>
<gene>
    <name evidence="3" type="ORF">CISIN_1g025681mg</name>
</gene>
<dbReference type="AlphaFoldDB" id="A0A067GR32"/>
<feature type="region of interest" description="Disordered" evidence="1">
    <location>
        <begin position="53"/>
        <end position="91"/>
    </location>
</feature>
<dbReference type="OrthoDB" id="1931152at2759"/>
<feature type="domain" description="Rho termination factor-like N-terminal" evidence="2">
    <location>
        <begin position="216"/>
        <end position="245"/>
    </location>
</feature>
<dbReference type="InterPro" id="IPR011112">
    <property type="entry name" value="Rho-like_N"/>
</dbReference>
<reference evidence="3 4" key="1">
    <citation type="submission" date="2014-04" db="EMBL/GenBank/DDBJ databases">
        <authorList>
            <consortium name="International Citrus Genome Consortium"/>
            <person name="Gmitter F."/>
            <person name="Chen C."/>
            <person name="Farmerie W."/>
            <person name="Harkins T."/>
            <person name="Desany B."/>
            <person name="Mohiuddin M."/>
            <person name="Kodira C."/>
            <person name="Borodovsky M."/>
            <person name="Lomsadze A."/>
            <person name="Burns P."/>
            <person name="Jenkins J."/>
            <person name="Prochnik S."/>
            <person name="Shu S."/>
            <person name="Chapman J."/>
            <person name="Pitluck S."/>
            <person name="Schmutz J."/>
            <person name="Rokhsar D."/>
        </authorList>
    </citation>
    <scope>NUCLEOTIDE SEQUENCE</scope>
</reference>
<sequence>MDATSFYPQPMLSLNKQLKPGTPVLSLRAIADWPSPFGIQKSPFKFTYLSIRADGSRGDRPPLNGYAAGRTKNGDGNESSQSSDGKVSSSSNNEAIISLFGRIKSSISKREAIRTKKRNPSSSDKPKVQSVPDVLLQPRKEVKVTDTHSMKDVPKEEQKIQNNEPVTDTKLTRLPSNFVKRSPIPSPSAPRDKRVLNYEPSANKESTRQLELPRVEELKLPQLKELAKARGIKGYSRMKKSELIKKLRS</sequence>
<dbReference type="Gene3D" id="1.10.720.10">
    <property type="match status" value="1"/>
</dbReference>
<feature type="compositionally biased region" description="Basic and acidic residues" evidence="1">
    <location>
        <begin position="138"/>
        <end position="159"/>
    </location>
</feature>
<dbReference type="PANTHER" id="PTHR34449:SF2">
    <property type="entry name" value="RHO TERMINATION FACTOR"/>
    <property type="match status" value="1"/>
</dbReference>
<dbReference type="EMBL" id="KK784879">
    <property type="protein sequence ID" value="KDO77897.1"/>
    <property type="molecule type" value="Genomic_DNA"/>
</dbReference>
<keyword evidence="4" id="KW-1185">Reference proteome</keyword>
<dbReference type="SMR" id="A0A067GR32"/>
<dbReference type="eggNOG" id="ENOG502S2MZ">
    <property type="taxonomic scope" value="Eukaryota"/>
</dbReference>
<evidence type="ECO:0000259" key="2">
    <source>
        <dbReference type="Pfam" id="PF07498"/>
    </source>
</evidence>
<dbReference type="KEGG" id="cit:102630392"/>
<feature type="compositionally biased region" description="Low complexity" evidence="1">
    <location>
        <begin position="79"/>
        <end position="91"/>
    </location>
</feature>
<dbReference type="PaxDb" id="2711-XP_006467623.1"/>
<protein>
    <recommendedName>
        <fullName evidence="2">Rho termination factor-like N-terminal domain-containing protein</fullName>
    </recommendedName>
</protein>
<dbReference type="InterPro" id="IPR036269">
    <property type="entry name" value="Rho_N_sf"/>
</dbReference>
<evidence type="ECO:0000313" key="3">
    <source>
        <dbReference type="EMBL" id="KDO77897.1"/>
    </source>
</evidence>
<proteinExistence type="predicted"/>
<dbReference type="Proteomes" id="UP000027120">
    <property type="component" value="Unassembled WGS sequence"/>
</dbReference>
<dbReference type="PANTHER" id="PTHR34449">
    <property type="entry name" value="RHO TERMINATION FACTOR"/>
    <property type="match status" value="1"/>
</dbReference>
<dbReference type="Pfam" id="PF07498">
    <property type="entry name" value="Rho_N"/>
    <property type="match status" value="1"/>
</dbReference>
<feature type="region of interest" description="Disordered" evidence="1">
    <location>
        <begin position="110"/>
        <end position="161"/>
    </location>
</feature>